<dbReference type="SUPFAM" id="SSF50998">
    <property type="entry name" value="Quinoprotein alcohol dehydrogenase-like"/>
    <property type="match status" value="1"/>
</dbReference>
<dbReference type="Proteomes" id="UP000288716">
    <property type="component" value="Unassembled WGS sequence"/>
</dbReference>
<evidence type="ECO:0000256" key="3">
    <source>
        <dbReference type="ARBA" id="ARBA00023273"/>
    </source>
</evidence>
<dbReference type="GO" id="GO:0030992">
    <property type="term" value="C:intraciliary transport particle B"/>
    <property type="evidence" value="ECO:0007669"/>
    <property type="project" value="TreeGrafter"/>
</dbReference>
<evidence type="ECO:0000313" key="8">
    <source>
        <dbReference type="Proteomes" id="UP000288716"/>
    </source>
</evidence>
<sequence>VGWVTPEEVITCGDDHKLIFWNALSNEAIKTIDLPQTLFPTDLHCFPKSVGTGRQKQVISELFVVSATDGNFYIFNRSGNIEKAVEAHRGAVLTVRWSTEGSALASGGEDGQLKIWSKSGMLRSTVSAHPISVYALCWSPNSDHIVYTIESRLEIKPLSPNAKPIQWKGHDGVILRVAWNQNNNLIVSGAEDCRYKVWDSLGRLLYASASHDYPITSLAWSPDGSLFAVGSFNTLKLCDKTGWSYSLEKPQTQSILNLCWSTDSTQVAGVSSSGTTLFSYVVDRVIDWKAFEVIASGRKLIKVKNVTTTTEEEYDFRENIIKLSMEFGHLLVITTTQCHVYKVTNFNTPHTLDLKDPNITLLLQSDRNFLLVDALNVNLYSYEGRLLIALKWIGLRIDSLNKSTLALSGDSVAARDSGDFKVIHFIDTQTGKEISNDNKPFKHKLEINIISMNYCETPNDRICAFADKNTDLYLTLVRASNLVMLRTVKCTSMVASIIWSHDSNILAAIQENGKLQIWLYPQTAFVDKQLLSVAAFEKDSVDMVNKNPQLISFWNNRINVRRCDGSLVAVPINPFANFLHTFVSQKRWNEALRLCRYLKDNPDAQPIWAAFAGMALHGRQLEMAEVAYAEIDKLDKVFYIQKIQKLTNKDARNAEIALIAGNVREAENILLVAGYVLRAIMLNIDLYYWEKALDLAMKYNKNNYIDIVLYYRQQFLERFDKSEDSQKFMKFFAERTVTENFDISNFEQVLKDQYSEKIENTSKGSYGKK</sequence>
<keyword evidence="4" id="KW-0853">WD repeat</keyword>
<accession>A0A443S5U8</accession>
<dbReference type="Pfam" id="PF23335">
    <property type="entry name" value="Beta-prop_IFT80_2nd"/>
    <property type="match status" value="1"/>
</dbReference>
<dbReference type="SUPFAM" id="SSF50978">
    <property type="entry name" value="WD40 repeat-like"/>
    <property type="match status" value="1"/>
</dbReference>
<dbReference type="STRING" id="299467.A0A443S5U8"/>
<feature type="non-terminal residue" evidence="7">
    <location>
        <position position="1"/>
    </location>
</feature>
<dbReference type="PANTHER" id="PTHR24098">
    <property type="entry name" value="OUTER SEGMENT 5"/>
    <property type="match status" value="1"/>
</dbReference>
<dbReference type="InterPro" id="IPR001680">
    <property type="entry name" value="WD40_rpt"/>
</dbReference>
<reference evidence="7 8" key="1">
    <citation type="journal article" date="2018" name="Gigascience">
        <title>Genomes of trombidid mites reveal novel predicted allergens and laterally-transferred genes associated with secondary metabolism.</title>
        <authorList>
            <person name="Dong X."/>
            <person name="Chaisiri K."/>
            <person name="Xia D."/>
            <person name="Armstrong S.D."/>
            <person name="Fang Y."/>
            <person name="Donnelly M.J."/>
            <person name="Kadowaki T."/>
            <person name="McGarry J.W."/>
            <person name="Darby A.C."/>
            <person name="Makepeace B.L."/>
        </authorList>
    </citation>
    <scope>NUCLEOTIDE SEQUENCE [LARGE SCALE GENOMIC DNA]</scope>
    <source>
        <strain evidence="7">UoL-UT</strain>
    </source>
</reference>
<comment type="subcellular location">
    <subcellularLocation>
        <location evidence="1">Cell projection</location>
        <location evidence="1">Cilium</location>
    </subcellularLocation>
</comment>
<dbReference type="InterPro" id="IPR056157">
    <property type="entry name" value="TPR_IFT80_172_dom"/>
</dbReference>
<dbReference type="AlphaFoldDB" id="A0A443S5U8"/>
<feature type="repeat" description="WD" evidence="4">
    <location>
        <begin position="85"/>
        <end position="117"/>
    </location>
</feature>
<evidence type="ECO:0000313" key="7">
    <source>
        <dbReference type="EMBL" id="RWS22795.1"/>
    </source>
</evidence>
<dbReference type="InterPro" id="IPR056456">
    <property type="entry name" value="Beta-prop_IFT80_2nd"/>
</dbReference>
<dbReference type="EMBL" id="NCKV01007895">
    <property type="protein sequence ID" value="RWS22795.1"/>
    <property type="molecule type" value="Genomic_DNA"/>
</dbReference>
<dbReference type="InterPro" id="IPR015943">
    <property type="entry name" value="WD40/YVTN_repeat-like_dom_sf"/>
</dbReference>
<evidence type="ECO:0000259" key="5">
    <source>
        <dbReference type="Pfam" id="PF23335"/>
    </source>
</evidence>
<dbReference type="SMART" id="SM00320">
    <property type="entry name" value="WD40"/>
    <property type="match status" value="5"/>
</dbReference>
<dbReference type="PROSITE" id="PS50294">
    <property type="entry name" value="WD_REPEATS_REGION"/>
    <property type="match status" value="2"/>
</dbReference>
<dbReference type="FunFam" id="1.25.40.470:FF:000007">
    <property type="entry name" value="Intraflagellar transport 80 homolog (Chlamydomonas)"/>
    <property type="match status" value="1"/>
</dbReference>
<evidence type="ECO:0000256" key="4">
    <source>
        <dbReference type="PROSITE-ProRule" id="PRU00221"/>
    </source>
</evidence>
<feature type="non-terminal residue" evidence="7">
    <location>
        <position position="769"/>
    </location>
</feature>
<keyword evidence="3" id="KW-0966">Cell projection</keyword>
<dbReference type="VEuPathDB" id="VectorBase:LDEU009245"/>
<dbReference type="Pfam" id="PF00400">
    <property type="entry name" value="WD40"/>
    <property type="match status" value="3"/>
</dbReference>
<proteinExistence type="predicted"/>
<feature type="domain" description="IFT80 second beta-propeller" evidence="5">
    <location>
        <begin position="283"/>
        <end position="575"/>
    </location>
</feature>
<protein>
    <submittedName>
        <fullName evidence="7">Uncharacterized protein</fullName>
    </submittedName>
</protein>
<dbReference type="Gene3D" id="1.25.40.470">
    <property type="match status" value="1"/>
</dbReference>
<gene>
    <name evidence="7" type="ORF">B4U80_04886</name>
</gene>
<feature type="domain" description="IFT80/172/WDR35 TPR" evidence="6">
    <location>
        <begin position="607"/>
        <end position="737"/>
    </location>
</feature>
<dbReference type="GO" id="GO:0005929">
    <property type="term" value="C:cilium"/>
    <property type="evidence" value="ECO:0007669"/>
    <property type="project" value="UniProtKB-SubCell"/>
</dbReference>
<dbReference type="OrthoDB" id="408728at2759"/>
<dbReference type="Pfam" id="PF23387">
    <property type="entry name" value="TPR_IFT80_172"/>
    <property type="match status" value="1"/>
</dbReference>
<dbReference type="Gene3D" id="2.130.10.10">
    <property type="entry name" value="YVTN repeat-like/Quinoprotein amine dehydrogenase"/>
    <property type="match status" value="2"/>
</dbReference>
<dbReference type="GO" id="GO:0060271">
    <property type="term" value="P:cilium assembly"/>
    <property type="evidence" value="ECO:0007669"/>
    <property type="project" value="TreeGrafter"/>
</dbReference>
<dbReference type="PROSITE" id="PS50082">
    <property type="entry name" value="WD_REPEATS_2"/>
    <property type="match status" value="2"/>
</dbReference>
<evidence type="ECO:0000256" key="2">
    <source>
        <dbReference type="ARBA" id="ARBA00023069"/>
    </source>
</evidence>
<feature type="repeat" description="WD" evidence="4">
    <location>
        <begin position="167"/>
        <end position="199"/>
    </location>
</feature>
<evidence type="ECO:0000256" key="1">
    <source>
        <dbReference type="ARBA" id="ARBA00004138"/>
    </source>
</evidence>
<evidence type="ECO:0000259" key="6">
    <source>
        <dbReference type="Pfam" id="PF23387"/>
    </source>
</evidence>
<keyword evidence="2" id="KW-0969">Cilium</keyword>
<dbReference type="InterPro" id="IPR036322">
    <property type="entry name" value="WD40_repeat_dom_sf"/>
</dbReference>
<dbReference type="PANTHER" id="PTHR24098:SF0">
    <property type="entry name" value="OUTER SEGMENT 5"/>
    <property type="match status" value="1"/>
</dbReference>
<keyword evidence="8" id="KW-1185">Reference proteome</keyword>
<dbReference type="InterPro" id="IPR011047">
    <property type="entry name" value="Quinoprotein_ADH-like_sf"/>
</dbReference>
<comment type="caution">
    <text evidence="7">The sequence shown here is derived from an EMBL/GenBank/DDBJ whole genome shotgun (WGS) entry which is preliminary data.</text>
</comment>
<organism evidence="7 8">
    <name type="scientific">Leptotrombidium deliense</name>
    <dbReference type="NCBI Taxonomy" id="299467"/>
    <lineage>
        <taxon>Eukaryota</taxon>
        <taxon>Metazoa</taxon>
        <taxon>Ecdysozoa</taxon>
        <taxon>Arthropoda</taxon>
        <taxon>Chelicerata</taxon>
        <taxon>Arachnida</taxon>
        <taxon>Acari</taxon>
        <taxon>Acariformes</taxon>
        <taxon>Trombidiformes</taxon>
        <taxon>Prostigmata</taxon>
        <taxon>Anystina</taxon>
        <taxon>Parasitengona</taxon>
        <taxon>Trombiculoidea</taxon>
        <taxon>Trombiculidae</taxon>
        <taxon>Leptotrombidium</taxon>
    </lineage>
</organism>
<dbReference type="FunFam" id="2.130.10.10:FF:000463">
    <property type="entry name" value="intraflagellar transport protein 80 homolog"/>
    <property type="match status" value="1"/>
</dbReference>
<name>A0A443S5U8_9ACAR</name>